<evidence type="ECO:0000256" key="8">
    <source>
        <dbReference type="SAM" id="Phobius"/>
    </source>
</evidence>
<dbReference type="GO" id="GO:0005886">
    <property type="term" value="C:plasma membrane"/>
    <property type="evidence" value="ECO:0007669"/>
    <property type="project" value="TreeGrafter"/>
</dbReference>
<dbReference type="GO" id="GO:0000329">
    <property type="term" value="C:fungal-type vacuole membrane"/>
    <property type="evidence" value="ECO:0007669"/>
    <property type="project" value="TreeGrafter"/>
</dbReference>
<evidence type="ECO:0000256" key="5">
    <source>
        <dbReference type="ARBA" id="ARBA00022989"/>
    </source>
</evidence>
<name>A0AAD4IBF4_9PLEO</name>
<feature type="transmembrane region" description="Helical" evidence="8">
    <location>
        <begin position="212"/>
        <end position="229"/>
    </location>
</feature>
<feature type="transmembrane region" description="Helical" evidence="8">
    <location>
        <begin position="285"/>
        <end position="310"/>
    </location>
</feature>
<dbReference type="Pfam" id="PF02133">
    <property type="entry name" value="Transp_cyt_pur"/>
    <property type="match status" value="1"/>
</dbReference>
<protein>
    <recommendedName>
        <fullName evidence="11">Purine-cytosine permease</fullName>
    </recommendedName>
</protein>
<comment type="similarity">
    <text evidence="2 7">Belongs to the purine-cytosine permease (2.A.39) family.</text>
</comment>
<keyword evidence="10" id="KW-1185">Reference proteome</keyword>
<evidence type="ECO:0000256" key="3">
    <source>
        <dbReference type="ARBA" id="ARBA00022448"/>
    </source>
</evidence>
<reference evidence="9" key="1">
    <citation type="submission" date="2021-07" db="EMBL/GenBank/DDBJ databases">
        <title>Genome Resource of American Ginseng Black Spot Pathogen Alternaria panax.</title>
        <authorList>
            <person name="Qiu C."/>
            <person name="Wang W."/>
            <person name="Liu Z."/>
        </authorList>
    </citation>
    <scope>NUCLEOTIDE SEQUENCE</scope>
    <source>
        <strain evidence="9">BNCC115425</strain>
    </source>
</reference>
<feature type="transmembrane region" description="Helical" evidence="8">
    <location>
        <begin position="342"/>
        <end position="361"/>
    </location>
</feature>
<evidence type="ECO:0008006" key="11">
    <source>
        <dbReference type="Google" id="ProtNLM"/>
    </source>
</evidence>
<dbReference type="Proteomes" id="UP001199106">
    <property type="component" value="Unassembled WGS sequence"/>
</dbReference>
<evidence type="ECO:0000256" key="6">
    <source>
        <dbReference type="ARBA" id="ARBA00023136"/>
    </source>
</evidence>
<feature type="transmembrane region" description="Helical" evidence="8">
    <location>
        <begin position="448"/>
        <end position="470"/>
    </location>
</feature>
<feature type="transmembrane region" description="Helical" evidence="8">
    <location>
        <begin position="407"/>
        <end position="427"/>
    </location>
</feature>
<dbReference type="EMBL" id="JAANER010000003">
    <property type="protein sequence ID" value="KAG9191577.1"/>
    <property type="molecule type" value="Genomic_DNA"/>
</dbReference>
<dbReference type="Gene3D" id="1.10.4160.10">
    <property type="entry name" value="Hydantoin permease"/>
    <property type="match status" value="1"/>
</dbReference>
<sequence>MANLERQNEVNTKEKVTRIGVDDSISTEEGHVIDISNTYVGALGTISRWLERFGVESRGYQRVLPEERSKQSIWGLCLIWASASLTISTFTVGLLGPSVFNLTFGQTVAITWTLLGFGACCSGYLATFGKRHGLRALVNSRYTFGFYGTMVMSILNILTEMIFGFQACIQGGQTLAVMSKGNLSTIGGIFIIGFLSWIIATAGFKYVHYYERVAWIFPMIVFISLYAVGARSFTNMASPIVESRNTQAGLGLSFAAITFSCGSGWVAASADYYVYFPVETPSWEIFIIATSGIWILPAFAITCGAGYASALWTNAEWAAAFANSNGSSAALIEYVLRPLGNVRYFFLFVLAISMMSNNVFNLYSIGISMQLFGAWPAKLPKFIYTFLSVAVMIVVACIGYNSLNDIISNLGAVIGYWSIVYFVLILEESIIFRQVRGHDLTGWNDPKSLPIGLAAMSSFCFGIAGAVVGMGQTWYTGPIAAMIGDYGGDIGTWLAISFAAIAYPGLRCIELKKFDR</sequence>
<comment type="caution">
    <text evidence="9">The sequence shown here is derived from an EMBL/GenBank/DDBJ whole genome shotgun (WGS) entry which is preliminary data.</text>
</comment>
<evidence type="ECO:0000256" key="4">
    <source>
        <dbReference type="ARBA" id="ARBA00022692"/>
    </source>
</evidence>
<feature type="transmembrane region" description="Helical" evidence="8">
    <location>
        <begin position="250"/>
        <end position="273"/>
    </location>
</feature>
<accession>A0AAD4IBF4</accession>
<dbReference type="AlphaFoldDB" id="A0AAD4IBF4"/>
<keyword evidence="3 7" id="KW-0813">Transport</keyword>
<feature type="transmembrane region" description="Helical" evidence="8">
    <location>
        <begin position="382"/>
        <end position="401"/>
    </location>
</feature>
<feature type="transmembrane region" description="Helical" evidence="8">
    <location>
        <begin position="181"/>
        <end position="200"/>
    </location>
</feature>
<dbReference type="GO" id="GO:0022857">
    <property type="term" value="F:transmembrane transporter activity"/>
    <property type="evidence" value="ECO:0007669"/>
    <property type="project" value="InterPro"/>
</dbReference>
<dbReference type="InterPro" id="IPR026030">
    <property type="entry name" value="Pur-cyt_permease_Fcy2/21/22"/>
</dbReference>
<proteinExistence type="inferred from homology"/>
<comment type="subcellular location">
    <subcellularLocation>
        <location evidence="1">Membrane</location>
        <topology evidence="1">Multi-pass membrane protein</topology>
    </subcellularLocation>
</comment>
<keyword evidence="5 8" id="KW-1133">Transmembrane helix</keyword>
<feature type="transmembrane region" description="Helical" evidence="8">
    <location>
        <begin position="73"/>
        <end position="95"/>
    </location>
</feature>
<feature type="transmembrane region" description="Helical" evidence="8">
    <location>
        <begin position="107"/>
        <end position="126"/>
    </location>
</feature>
<evidence type="ECO:0000256" key="2">
    <source>
        <dbReference type="ARBA" id="ARBA00008974"/>
    </source>
</evidence>
<evidence type="ECO:0000313" key="9">
    <source>
        <dbReference type="EMBL" id="KAG9191577.1"/>
    </source>
</evidence>
<keyword evidence="6 7" id="KW-0472">Membrane</keyword>
<evidence type="ECO:0000256" key="7">
    <source>
        <dbReference type="PIRNR" id="PIRNR002744"/>
    </source>
</evidence>
<dbReference type="PANTHER" id="PTHR31806">
    <property type="entry name" value="PURINE-CYTOSINE PERMEASE FCY2-RELATED"/>
    <property type="match status" value="1"/>
</dbReference>
<dbReference type="PANTHER" id="PTHR31806:SF1">
    <property type="entry name" value="PURINE-CYTOSINE PERMEASE FCY2-RELATED"/>
    <property type="match status" value="1"/>
</dbReference>
<organism evidence="9 10">
    <name type="scientific">Alternaria panax</name>
    <dbReference type="NCBI Taxonomy" id="48097"/>
    <lineage>
        <taxon>Eukaryota</taxon>
        <taxon>Fungi</taxon>
        <taxon>Dikarya</taxon>
        <taxon>Ascomycota</taxon>
        <taxon>Pezizomycotina</taxon>
        <taxon>Dothideomycetes</taxon>
        <taxon>Pleosporomycetidae</taxon>
        <taxon>Pleosporales</taxon>
        <taxon>Pleosporineae</taxon>
        <taxon>Pleosporaceae</taxon>
        <taxon>Alternaria</taxon>
        <taxon>Alternaria sect. Panax</taxon>
    </lineage>
</organism>
<gene>
    <name evidence="9" type="ORF">G6011_10311</name>
</gene>
<keyword evidence="4 8" id="KW-0812">Transmembrane</keyword>
<dbReference type="PIRSF" id="PIRSF002744">
    <property type="entry name" value="Pur-cyt_permease"/>
    <property type="match status" value="1"/>
</dbReference>
<evidence type="ECO:0000313" key="10">
    <source>
        <dbReference type="Proteomes" id="UP001199106"/>
    </source>
</evidence>
<evidence type="ECO:0000256" key="1">
    <source>
        <dbReference type="ARBA" id="ARBA00004141"/>
    </source>
</evidence>
<dbReference type="InterPro" id="IPR001248">
    <property type="entry name" value="Pur-cyt_permease"/>
</dbReference>